<dbReference type="InterPro" id="IPR036250">
    <property type="entry name" value="AcylCo_DH-like_C"/>
</dbReference>
<dbReference type="Gene3D" id="1.20.140.10">
    <property type="entry name" value="Butyryl-CoA Dehydrogenase, subunit A, domain 3"/>
    <property type="match status" value="2"/>
</dbReference>
<gene>
    <name evidence="9" type="ORF">GCM10010468_26270</name>
</gene>
<feature type="domain" description="Acyl-CoA oxidase/dehydrogenase middle" evidence="7">
    <location>
        <begin position="137"/>
        <end position="242"/>
    </location>
</feature>
<keyword evidence="4" id="KW-0274">FAD</keyword>
<evidence type="ECO:0000259" key="6">
    <source>
        <dbReference type="Pfam" id="PF01756"/>
    </source>
</evidence>
<comment type="similarity">
    <text evidence="2">Belongs to the acyl-CoA oxidase family.</text>
</comment>
<dbReference type="InterPro" id="IPR006091">
    <property type="entry name" value="Acyl-CoA_Oxase/DH_mid-dom"/>
</dbReference>
<dbReference type="InterPro" id="IPR006089">
    <property type="entry name" value="Acyl-CoA_DH_CS"/>
</dbReference>
<dbReference type="InterPro" id="IPR046373">
    <property type="entry name" value="Acyl-CoA_Oxase/DH_mid-dom_sf"/>
</dbReference>
<evidence type="ECO:0000256" key="1">
    <source>
        <dbReference type="ARBA" id="ARBA00001974"/>
    </source>
</evidence>
<dbReference type="EMBL" id="BAAAUV010000005">
    <property type="protein sequence ID" value="GAA3209026.1"/>
    <property type="molecule type" value="Genomic_DNA"/>
</dbReference>
<keyword evidence="10" id="KW-1185">Reference proteome</keyword>
<evidence type="ECO:0000256" key="5">
    <source>
        <dbReference type="ARBA" id="ARBA00023002"/>
    </source>
</evidence>
<proteinExistence type="inferred from homology"/>
<dbReference type="RefSeq" id="WP_344826950.1">
    <property type="nucleotide sequence ID" value="NZ_BAAAUV010000005.1"/>
</dbReference>
<comment type="cofactor">
    <cofactor evidence="1">
        <name>FAD</name>
        <dbReference type="ChEBI" id="CHEBI:57692"/>
    </cofactor>
</comment>
<dbReference type="Pfam" id="PF22924">
    <property type="entry name" value="ACOX_C_alpha1"/>
    <property type="match status" value="1"/>
</dbReference>
<evidence type="ECO:0000256" key="3">
    <source>
        <dbReference type="ARBA" id="ARBA00022630"/>
    </source>
</evidence>
<dbReference type="SUPFAM" id="SSF47203">
    <property type="entry name" value="Acyl-CoA dehydrogenase C-terminal domain-like"/>
    <property type="match status" value="2"/>
</dbReference>
<organism evidence="9 10">
    <name type="scientific">Actinocorallia longicatena</name>
    <dbReference type="NCBI Taxonomy" id="111803"/>
    <lineage>
        <taxon>Bacteria</taxon>
        <taxon>Bacillati</taxon>
        <taxon>Actinomycetota</taxon>
        <taxon>Actinomycetes</taxon>
        <taxon>Streptosporangiales</taxon>
        <taxon>Thermomonosporaceae</taxon>
        <taxon>Actinocorallia</taxon>
    </lineage>
</organism>
<evidence type="ECO:0000259" key="8">
    <source>
        <dbReference type="Pfam" id="PF22924"/>
    </source>
</evidence>
<dbReference type="Pfam" id="PF01756">
    <property type="entry name" value="ACOX"/>
    <property type="match status" value="1"/>
</dbReference>
<keyword evidence="3" id="KW-0285">Flavoprotein</keyword>
<comment type="caution">
    <text evidence="9">The sequence shown here is derived from an EMBL/GenBank/DDBJ whole genome shotgun (WGS) entry which is preliminary data.</text>
</comment>
<name>A0ABP6Q7Y9_9ACTN</name>
<evidence type="ECO:0000256" key="2">
    <source>
        <dbReference type="ARBA" id="ARBA00006288"/>
    </source>
</evidence>
<dbReference type="Pfam" id="PF02770">
    <property type="entry name" value="Acyl-CoA_dh_M"/>
    <property type="match status" value="1"/>
</dbReference>
<dbReference type="InterPro" id="IPR012258">
    <property type="entry name" value="Acyl-CoA_oxidase"/>
</dbReference>
<dbReference type="InterPro" id="IPR002655">
    <property type="entry name" value="Acyl-CoA_oxidase_C"/>
</dbReference>
<feature type="domain" description="Acyl-CoA oxidase C-terminal" evidence="6">
    <location>
        <begin position="484"/>
        <end position="613"/>
    </location>
</feature>
<protein>
    <submittedName>
        <fullName evidence="9">Acyl-CoA dehydrogenase</fullName>
    </submittedName>
</protein>
<keyword evidence="5" id="KW-0560">Oxidoreductase</keyword>
<feature type="domain" description="Acyl-CoA oxidase C-alpha1" evidence="8">
    <location>
        <begin position="278"/>
        <end position="436"/>
    </location>
</feature>
<dbReference type="InterPro" id="IPR037069">
    <property type="entry name" value="AcylCoA_DH/ox_N_sf"/>
</dbReference>
<accession>A0ABP6Q7Y9</accession>
<evidence type="ECO:0000259" key="7">
    <source>
        <dbReference type="Pfam" id="PF02770"/>
    </source>
</evidence>
<dbReference type="InterPro" id="IPR055060">
    <property type="entry name" value="ACOX_C_alpha1"/>
</dbReference>
<dbReference type="PIRSF" id="PIRSF000168">
    <property type="entry name" value="Acyl-CoA_oxidase"/>
    <property type="match status" value="1"/>
</dbReference>
<reference evidence="10" key="1">
    <citation type="journal article" date="2019" name="Int. J. Syst. Evol. Microbiol.">
        <title>The Global Catalogue of Microorganisms (GCM) 10K type strain sequencing project: providing services to taxonomists for standard genome sequencing and annotation.</title>
        <authorList>
            <consortium name="The Broad Institute Genomics Platform"/>
            <consortium name="The Broad Institute Genome Sequencing Center for Infectious Disease"/>
            <person name="Wu L."/>
            <person name="Ma J."/>
        </authorList>
    </citation>
    <scope>NUCLEOTIDE SEQUENCE [LARGE SCALE GENOMIC DNA]</scope>
    <source>
        <strain evidence="10">JCM 9377</strain>
    </source>
</reference>
<evidence type="ECO:0000256" key="4">
    <source>
        <dbReference type="ARBA" id="ARBA00022827"/>
    </source>
</evidence>
<evidence type="ECO:0000313" key="9">
    <source>
        <dbReference type="EMBL" id="GAA3209026.1"/>
    </source>
</evidence>
<dbReference type="Gene3D" id="1.10.540.10">
    <property type="entry name" value="Acyl-CoA dehydrogenase/oxidase, N-terminal domain"/>
    <property type="match status" value="1"/>
</dbReference>
<dbReference type="Gene3D" id="2.40.110.10">
    <property type="entry name" value="Butyryl-CoA Dehydrogenase, subunit A, domain 2"/>
    <property type="match status" value="1"/>
</dbReference>
<dbReference type="Proteomes" id="UP001501237">
    <property type="component" value="Unassembled WGS sequence"/>
</dbReference>
<sequence length="619" mass="67266">MSLPEWDGRPDTEALREILDGRWGAVRRAAREKMGAAPPASMAGGDLETRRAQVFEDLRALAADGHPRIGFPKEYGGQDDVGGAVVSFEMLGFGDLSLLVKTGVQWGLFGGAIQALGTARHHDAHLRAIMDLELVGCFAMTETGHGSDVASLLTTAVFEPETGEFVIDTPTPAARKDYIGNAARDGRMAVVFAQLPPHGVHAFLVPIRDENGEALPGVLIEDCGEKGGLNGVDNGRLSFDHVRVPREALLNRFADVAADGTYSSPIESPSRRFFTMLGALIRGRISVAGGAGSAAKTALTLAIRYGERRRQFEHPASGGEVAILDYRAHQRKLLPPLATTYALHFAQEALIRSLDESFGRDIGESDQRELESRAAGIKAAATWHASDTIQTCREACGGAGYLAENRLTRLKADTDVFTTFEGDNTVLLQLVAKGLLTRYRHDVDELGTLGLARFLAEQFAEAVIERTPARSVVHRPDPLDREWQLDAFADREKHVVEGLARRLRRAEHADDAFAVFNEAQEQLLKAARVHVDRIVLEAFAAAVPPGDVLLGRVCDLYALSVIEADRAWFLEHGRMNAETAKGVVRTVDELCGFLRPHARALVDAFAIPESLLDVPMLGN</sequence>
<dbReference type="SUPFAM" id="SSF56645">
    <property type="entry name" value="Acyl-CoA dehydrogenase NM domain-like"/>
    <property type="match status" value="1"/>
</dbReference>
<dbReference type="PANTHER" id="PTHR10909">
    <property type="entry name" value="ELECTRON TRANSPORT OXIDOREDUCTASE"/>
    <property type="match status" value="1"/>
</dbReference>
<dbReference type="InterPro" id="IPR009100">
    <property type="entry name" value="AcylCoA_DH/oxidase_NM_dom_sf"/>
</dbReference>
<dbReference type="PROSITE" id="PS00073">
    <property type="entry name" value="ACYL_COA_DH_2"/>
    <property type="match status" value="1"/>
</dbReference>
<evidence type="ECO:0000313" key="10">
    <source>
        <dbReference type="Proteomes" id="UP001501237"/>
    </source>
</evidence>